<dbReference type="InterPro" id="IPR036259">
    <property type="entry name" value="MFS_trans_sf"/>
</dbReference>
<dbReference type="SUPFAM" id="SSF103473">
    <property type="entry name" value="MFS general substrate transporter"/>
    <property type="match status" value="1"/>
</dbReference>
<evidence type="ECO:0000256" key="3">
    <source>
        <dbReference type="ARBA" id="ARBA00022692"/>
    </source>
</evidence>
<protein>
    <submittedName>
        <fullName evidence="7">Uncharacterized protein</fullName>
    </submittedName>
</protein>
<dbReference type="Gene3D" id="1.20.1250.20">
    <property type="entry name" value="MFS general substrate transporter like domains"/>
    <property type="match status" value="1"/>
</dbReference>
<feature type="transmembrane region" description="Helical" evidence="6">
    <location>
        <begin position="107"/>
        <end position="130"/>
    </location>
</feature>
<feature type="transmembrane region" description="Helical" evidence="6">
    <location>
        <begin position="142"/>
        <end position="162"/>
    </location>
</feature>
<keyword evidence="2" id="KW-0813">Transport</keyword>
<feature type="transmembrane region" description="Helical" evidence="6">
    <location>
        <begin position="214"/>
        <end position="239"/>
    </location>
</feature>
<dbReference type="PANTHER" id="PTHR23506:SF26">
    <property type="entry name" value="MFS-TYPE TRANSPORTER SLC18B1"/>
    <property type="match status" value="1"/>
</dbReference>
<dbReference type="InterPro" id="IPR050930">
    <property type="entry name" value="MFS_Vesicular_Transporter"/>
</dbReference>
<evidence type="ECO:0000313" key="7">
    <source>
        <dbReference type="EMBL" id="KAK3097359.1"/>
    </source>
</evidence>
<accession>A0AA88Y9W0</accession>
<dbReference type="EMBL" id="VSWD01000007">
    <property type="protein sequence ID" value="KAK3097359.1"/>
    <property type="molecule type" value="Genomic_DNA"/>
</dbReference>
<evidence type="ECO:0000256" key="6">
    <source>
        <dbReference type="SAM" id="Phobius"/>
    </source>
</evidence>
<dbReference type="PANTHER" id="PTHR23506">
    <property type="entry name" value="GH10249P"/>
    <property type="match status" value="1"/>
</dbReference>
<gene>
    <name evidence="7" type="ORF">FSP39_008994</name>
</gene>
<evidence type="ECO:0000256" key="2">
    <source>
        <dbReference type="ARBA" id="ARBA00022448"/>
    </source>
</evidence>
<sequence>MESSENHDMKYQDFYIPYADDTTSVSDQTYDVLQLNTNGSLQYIPSETDSFKGGAPFASTAALLQVQETRMSVSITTVNEDEMTLDPSTQSPGYNFSFKTTPRDKKFLLLAIGLVNLFAATSFSLLGPFFPQKAVDKGASQTVVGLIFGVFEFVSFISSPVFGTSPEGYQFVLMCFLTRAMDALGTSALATSSYAVLAFTFPRYLATVVGYLEMFTGVGMMLGPAIGGALYSVSCYKLLRVIIKFNNHFDVKF</sequence>
<feature type="transmembrane region" description="Helical" evidence="6">
    <location>
        <begin position="183"/>
        <end position="202"/>
    </location>
</feature>
<reference evidence="7" key="1">
    <citation type="submission" date="2019-08" db="EMBL/GenBank/DDBJ databases">
        <title>The improved chromosome-level genome for the pearl oyster Pinctada fucata martensii using PacBio sequencing and Hi-C.</title>
        <authorList>
            <person name="Zheng Z."/>
        </authorList>
    </citation>
    <scope>NUCLEOTIDE SEQUENCE</scope>
    <source>
        <strain evidence="7">ZZ-2019</strain>
        <tissue evidence="7">Adductor muscle</tissue>
    </source>
</reference>
<keyword evidence="4 6" id="KW-1133">Transmembrane helix</keyword>
<evidence type="ECO:0000256" key="1">
    <source>
        <dbReference type="ARBA" id="ARBA00004141"/>
    </source>
</evidence>
<organism evidence="7 8">
    <name type="scientific">Pinctada imbricata</name>
    <name type="common">Atlantic pearl-oyster</name>
    <name type="synonym">Pinctada martensii</name>
    <dbReference type="NCBI Taxonomy" id="66713"/>
    <lineage>
        <taxon>Eukaryota</taxon>
        <taxon>Metazoa</taxon>
        <taxon>Spiralia</taxon>
        <taxon>Lophotrochozoa</taxon>
        <taxon>Mollusca</taxon>
        <taxon>Bivalvia</taxon>
        <taxon>Autobranchia</taxon>
        <taxon>Pteriomorphia</taxon>
        <taxon>Pterioida</taxon>
        <taxon>Pterioidea</taxon>
        <taxon>Pteriidae</taxon>
        <taxon>Pinctada</taxon>
    </lineage>
</organism>
<keyword evidence="5 6" id="KW-0472">Membrane</keyword>
<dbReference type="GO" id="GO:0022857">
    <property type="term" value="F:transmembrane transporter activity"/>
    <property type="evidence" value="ECO:0007669"/>
    <property type="project" value="TreeGrafter"/>
</dbReference>
<keyword evidence="8" id="KW-1185">Reference proteome</keyword>
<evidence type="ECO:0000256" key="4">
    <source>
        <dbReference type="ARBA" id="ARBA00022989"/>
    </source>
</evidence>
<dbReference type="Proteomes" id="UP001186944">
    <property type="component" value="Unassembled WGS sequence"/>
</dbReference>
<dbReference type="AlphaFoldDB" id="A0AA88Y9W0"/>
<comment type="caution">
    <text evidence="7">The sequence shown here is derived from an EMBL/GenBank/DDBJ whole genome shotgun (WGS) entry which is preliminary data.</text>
</comment>
<proteinExistence type="predicted"/>
<keyword evidence="3 6" id="KW-0812">Transmembrane</keyword>
<comment type="subcellular location">
    <subcellularLocation>
        <location evidence="1">Membrane</location>
        <topology evidence="1">Multi-pass membrane protein</topology>
    </subcellularLocation>
</comment>
<name>A0AA88Y9W0_PINIB</name>
<evidence type="ECO:0000313" key="8">
    <source>
        <dbReference type="Proteomes" id="UP001186944"/>
    </source>
</evidence>
<dbReference type="GO" id="GO:0016020">
    <property type="term" value="C:membrane"/>
    <property type="evidence" value="ECO:0007669"/>
    <property type="project" value="UniProtKB-SubCell"/>
</dbReference>
<evidence type="ECO:0000256" key="5">
    <source>
        <dbReference type="ARBA" id="ARBA00023136"/>
    </source>
</evidence>